<keyword evidence="1" id="KW-1133">Transmembrane helix</keyword>
<keyword evidence="1" id="KW-0812">Transmembrane</keyword>
<dbReference type="EMBL" id="SSNY01000001">
    <property type="protein sequence ID" value="THF59934.1"/>
    <property type="molecule type" value="Genomic_DNA"/>
</dbReference>
<evidence type="ECO:0000313" key="2">
    <source>
        <dbReference type="EMBL" id="THF59934.1"/>
    </source>
</evidence>
<evidence type="ECO:0000313" key="3">
    <source>
        <dbReference type="Proteomes" id="UP000306441"/>
    </source>
</evidence>
<dbReference type="RefSeq" id="WP_136353620.1">
    <property type="nucleotide sequence ID" value="NZ_SSNY01000001.1"/>
</dbReference>
<evidence type="ECO:0000256" key="1">
    <source>
        <dbReference type="SAM" id="Phobius"/>
    </source>
</evidence>
<keyword evidence="1" id="KW-0472">Membrane</keyword>
<accession>A0ABY2QD75</accession>
<organism evidence="2 3">
    <name type="scientific">Ollibium composti</name>
    <dbReference type="NCBI Taxonomy" id="2675109"/>
    <lineage>
        <taxon>Bacteria</taxon>
        <taxon>Pseudomonadati</taxon>
        <taxon>Pseudomonadota</taxon>
        <taxon>Alphaproteobacteria</taxon>
        <taxon>Hyphomicrobiales</taxon>
        <taxon>Phyllobacteriaceae</taxon>
        <taxon>Ollibium</taxon>
    </lineage>
</organism>
<proteinExistence type="predicted"/>
<reference evidence="2 3" key="1">
    <citation type="submission" date="2019-04" db="EMBL/GenBank/DDBJ databases">
        <title>Mesorhizobium composti sp. nov., isolated from compost.</title>
        <authorList>
            <person name="Lin S.-Y."/>
            <person name="Hameed A."/>
            <person name="Hsieh Y.-T."/>
            <person name="Young C.-C."/>
        </authorList>
    </citation>
    <scope>NUCLEOTIDE SEQUENCE [LARGE SCALE GENOMIC DNA]</scope>
    <source>
        <strain evidence="2 3">CC-YTH430</strain>
    </source>
</reference>
<dbReference type="Proteomes" id="UP000306441">
    <property type="component" value="Unassembled WGS sequence"/>
</dbReference>
<keyword evidence="3" id="KW-1185">Reference proteome</keyword>
<name>A0ABY2QD75_9HYPH</name>
<gene>
    <name evidence="2" type="ORF">E6C48_02470</name>
</gene>
<sequence length="139" mass="14683">MSMGEKWSAYRPSKAVWLWSCVGAAVLTMIVGFSWGGWVTGGTATKQAETAGEQAAAQLAANICVHRFLAAPDASAQLAELKKEDTWKRDTFVEKGGWVTFAKMEKPVDGAAELCAQQLASAELPAATTADAASETTVN</sequence>
<feature type="transmembrane region" description="Helical" evidence="1">
    <location>
        <begin position="16"/>
        <end position="38"/>
    </location>
</feature>
<comment type="caution">
    <text evidence="2">The sequence shown here is derived from an EMBL/GenBank/DDBJ whole genome shotgun (WGS) entry which is preliminary data.</text>
</comment>
<protein>
    <submittedName>
        <fullName evidence="2">Uncharacterized protein</fullName>
    </submittedName>
</protein>